<dbReference type="STRING" id="1454201.NMS_2285"/>
<proteinExistence type="predicted"/>
<organism evidence="2 3">
    <name type="scientific">Nonlabens marinus S1-08</name>
    <dbReference type="NCBI Taxonomy" id="1454201"/>
    <lineage>
        <taxon>Bacteria</taxon>
        <taxon>Pseudomonadati</taxon>
        <taxon>Bacteroidota</taxon>
        <taxon>Flavobacteriia</taxon>
        <taxon>Flavobacteriales</taxon>
        <taxon>Flavobacteriaceae</taxon>
        <taxon>Nonlabens</taxon>
    </lineage>
</organism>
<evidence type="ECO:0008006" key="4">
    <source>
        <dbReference type="Google" id="ProtNLM"/>
    </source>
</evidence>
<dbReference type="AlphaFoldDB" id="W8VRJ2"/>
<name>W8VRJ2_9FLAO</name>
<dbReference type="OrthoDB" id="1142903at2"/>
<keyword evidence="1" id="KW-0732">Signal</keyword>
<dbReference type="KEGG" id="nmf:NMS_2285"/>
<accession>W8VRJ2</accession>
<dbReference type="Proteomes" id="UP000031760">
    <property type="component" value="Chromosome"/>
</dbReference>
<protein>
    <recommendedName>
        <fullName evidence="4">Thioredoxin domain-containing protein</fullName>
    </recommendedName>
</protein>
<evidence type="ECO:0000313" key="2">
    <source>
        <dbReference type="EMBL" id="BAO56294.1"/>
    </source>
</evidence>
<sequence length="436" mass="50648">MDLRKLKVNALFSICLISITTAFAQHPIEVPIYVTTSQEPADKSIIAIAADPVVDYVYRKVDTAYRWGYSGFNNLVVGNQIYPLHLEEYDDFNIAVFQQDSTTTIVYSGAQGAVKNDFLLQRRKAFKEYSNLPGLLQRPIEDLTVSLDSLSSTWITELNSYPFSARFKEDENQYYSSYSNYVLLTHQVLKEKKSDLTELELVDFPKIDFNNHRYYTTIPFYREMARAYHFKRLVNLDSKGKGRRYLRDLNGYAMINDLQTKAFVQSTEHHPKAEYLFDVAKPQYTPHDREDRRLHRRSRKTGVGTEFMNPPSFALDGKAVSFDQLKGKKVYLFVYSLKDPNFIQNLNRWNQFHANKKQEDVYFVTYSLDNELNKELWRSLQLNSQIAGWNLGSNLKKSNEWCKDLGIVVLPRVISIDDTGIVIDPNVDLGFQKSKY</sequence>
<feature type="signal peptide" evidence="1">
    <location>
        <begin position="1"/>
        <end position="24"/>
    </location>
</feature>
<dbReference type="RefSeq" id="WP_041496779.1">
    <property type="nucleotide sequence ID" value="NZ_AP014548.1"/>
</dbReference>
<gene>
    <name evidence="2" type="ORF">NMS_2285</name>
</gene>
<dbReference type="Gene3D" id="3.40.30.10">
    <property type="entry name" value="Glutaredoxin"/>
    <property type="match status" value="1"/>
</dbReference>
<dbReference type="HOGENOM" id="CLU_042529_1_1_10"/>
<evidence type="ECO:0000256" key="1">
    <source>
        <dbReference type="SAM" id="SignalP"/>
    </source>
</evidence>
<evidence type="ECO:0000313" key="3">
    <source>
        <dbReference type="Proteomes" id="UP000031760"/>
    </source>
</evidence>
<feature type="chain" id="PRO_5004915982" description="Thioredoxin domain-containing protein" evidence="1">
    <location>
        <begin position="25"/>
        <end position="436"/>
    </location>
</feature>
<reference evidence="2 3" key="1">
    <citation type="journal article" date="2014" name="Proc. Natl. Acad. Sci. U.S.A.">
        <title>Functional characterization of flavobacteria rhodopsins reveals a unique class of light-driven chloride pump in bacteria.</title>
        <authorList>
            <person name="Yoshizawa S."/>
            <person name="Kumagai Y."/>
            <person name="Kim H."/>
            <person name="Ogura Y."/>
            <person name="Hayashi T."/>
            <person name="Iwasaki W."/>
            <person name="DeLong E.F."/>
            <person name="Kogure K."/>
        </authorList>
    </citation>
    <scope>NUCLEOTIDE SEQUENCE [LARGE SCALE GENOMIC DNA]</scope>
    <source>
        <strain evidence="2 3">S1-08</strain>
    </source>
</reference>
<keyword evidence="3" id="KW-1185">Reference proteome</keyword>
<dbReference type="InterPro" id="IPR036249">
    <property type="entry name" value="Thioredoxin-like_sf"/>
</dbReference>
<dbReference type="SUPFAM" id="SSF52833">
    <property type="entry name" value="Thioredoxin-like"/>
    <property type="match status" value="1"/>
</dbReference>
<dbReference type="EMBL" id="AP014548">
    <property type="protein sequence ID" value="BAO56294.1"/>
    <property type="molecule type" value="Genomic_DNA"/>
</dbReference>